<proteinExistence type="predicted"/>
<dbReference type="EMBL" id="JABFDB010000014">
    <property type="protein sequence ID" value="NYZ21892.1"/>
    <property type="molecule type" value="Genomic_DNA"/>
</dbReference>
<evidence type="ECO:0000313" key="1">
    <source>
        <dbReference type="EMBL" id="NYZ21892.1"/>
    </source>
</evidence>
<name>A0ABX2TFB6_9PROT</name>
<dbReference type="InterPro" id="IPR036514">
    <property type="entry name" value="SGNH_hydro_sf"/>
</dbReference>
<dbReference type="SUPFAM" id="SSF52266">
    <property type="entry name" value="SGNH hydrolase"/>
    <property type="match status" value="1"/>
</dbReference>
<evidence type="ECO:0008006" key="3">
    <source>
        <dbReference type="Google" id="ProtNLM"/>
    </source>
</evidence>
<keyword evidence="2" id="KW-1185">Reference proteome</keyword>
<dbReference type="Proteomes" id="UP000584642">
    <property type="component" value="Unassembled WGS sequence"/>
</dbReference>
<comment type="caution">
    <text evidence="1">The sequence shown here is derived from an EMBL/GenBank/DDBJ whole genome shotgun (WGS) entry which is preliminary data.</text>
</comment>
<accession>A0ABX2TFB6</accession>
<dbReference type="Gene3D" id="3.40.50.1110">
    <property type="entry name" value="SGNH hydrolase"/>
    <property type="match status" value="1"/>
</dbReference>
<gene>
    <name evidence="1" type="ORF">HND93_19435</name>
</gene>
<evidence type="ECO:0000313" key="2">
    <source>
        <dbReference type="Proteomes" id="UP000584642"/>
    </source>
</evidence>
<protein>
    <recommendedName>
        <fullName evidence="3">SGNH hydrolase-type esterase domain-containing protein</fullName>
    </recommendedName>
</protein>
<dbReference type="RefSeq" id="WP_180283667.1">
    <property type="nucleotide sequence ID" value="NZ_JABFDB010000014.1"/>
</dbReference>
<sequence length="309" mass="33235">MMRLMACVGLILGLVLAMDRTLASGLERLLLDSSDRFVAVYRPGPPVDVAILGNSRADNHFPADAVAEAACGRALNLGMGGAPTVVSAALWDDYLERHGAPRLLILEPTSVVDDPRDLADAPMLSAWSERVDALVHEADATLWASNHAFRLLTFNSNQTIRTALGLLREDAADRTLTGRIGTSYRAMVERAPPETWQPHARNLAALDHIVESAREHGTTVVVVITPLYRPFIAKLANYGPFFDALKARLPADVPVIDLREAVADDAHFADPLHVNRDGVRVILDRLKVELAGHGGCGGPVVAGVGTMTP</sequence>
<organism evidence="1 2">
    <name type="scientific">Azospirillum oleiclasticum</name>
    <dbReference type="NCBI Taxonomy" id="2735135"/>
    <lineage>
        <taxon>Bacteria</taxon>
        <taxon>Pseudomonadati</taxon>
        <taxon>Pseudomonadota</taxon>
        <taxon>Alphaproteobacteria</taxon>
        <taxon>Rhodospirillales</taxon>
        <taxon>Azospirillaceae</taxon>
        <taxon>Azospirillum</taxon>
    </lineage>
</organism>
<reference evidence="1 2" key="1">
    <citation type="submission" date="2020-05" db="EMBL/GenBank/DDBJ databases">
        <title>Azospirillum oleiclasticum sp. nov, a nitrogen-fixing and heavy crude oil-emulsifying bacterium isolated from the crude oil of Yumen Oilfield.</title>
        <authorList>
            <person name="Wu D."/>
            <person name="Cai M."/>
            <person name="Zhang X."/>
        </authorList>
    </citation>
    <scope>NUCLEOTIDE SEQUENCE [LARGE SCALE GENOMIC DNA]</scope>
    <source>
        <strain evidence="1 2">ROY-1-1-2</strain>
    </source>
</reference>